<comment type="similarity">
    <text evidence="3 15">Belongs to the peptidase S11 family.</text>
</comment>
<dbReference type="Pfam" id="PF07943">
    <property type="entry name" value="PBP5_C"/>
    <property type="match status" value="1"/>
</dbReference>
<evidence type="ECO:0000259" key="17">
    <source>
        <dbReference type="SMART" id="SM00936"/>
    </source>
</evidence>
<dbReference type="SMART" id="SM00936">
    <property type="entry name" value="PBP5_C"/>
    <property type="match status" value="1"/>
</dbReference>
<dbReference type="SUPFAM" id="SSF69189">
    <property type="entry name" value="Penicillin-binding protein associated domain"/>
    <property type="match status" value="1"/>
</dbReference>
<name>A0A060M3E9_9BACI</name>
<dbReference type="PANTHER" id="PTHR21581">
    <property type="entry name" value="D-ALANYL-D-ALANINE CARBOXYPEPTIDASE"/>
    <property type="match status" value="1"/>
</dbReference>
<gene>
    <name evidence="18" type="ORF">BleG1_4011</name>
</gene>
<evidence type="ECO:0000256" key="12">
    <source>
        <dbReference type="ARBA" id="ARBA00034000"/>
    </source>
</evidence>
<keyword evidence="5 18" id="KW-0121">Carboxypeptidase</keyword>
<keyword evidence="7 16" id="KW-0732">Signal</keyword>
<evidence type="ECO:0000256" key="11">
    <source>
        <dbReference type="ARBA" id="ARBA00023316"/>
    </source>
</evidence>
<dbReference type="Gene3D" id="2.60.410.10">
    <property type="entry name" value="D-Ala-D-Ala carboxypeptidase, C-terminal domain"/>
    <property type="match status" value="1"/>
</dbReference>
<proteinExistence type="inferred from homology"/>
<keyword evidence="6" id="KW-0645">Protease</keyword>
<keyword evidence="9" id="KW-0133">Cell shape</keyword>
<dbReference type="eggNOG" id="COG1686">
    <property type="taxonomic scope" value="Bacteria"/>
</dbReference>
<dbReference type="InterPro" id="IPR018044">
    <property type="entry name" value="Peptidase_S11"/>
</dbReference>
<evidence type="ECO:0000256" key="7">
    <source>
        <dbReference type="ARBA" id="ARBA00022729"/>
    </source>
</evidence>
<dbReference type="InterPro" id="IPR015956">
    <property type="entry name" value="Peniciliin-bd_prot_C_sf"/>
</dbReference>
<evidence type="ECO:0000256" key="14">
    <source>
        <dbReference type="PIRSR" id="PIRSR618044-2"/>
    </source>
</evidence>
<keyword evidence="11" id="KW-0961">Cell wall biogenesis/degradation</keyword>
<evidence type="ECO:0000313" key="18">
    <source>
        <dbReference type="EMBL" id="AIC96550.1"/>
    </source>
</evidence>
<evidence type="ECO:0000256" key="2">
    <source>
        <dbReference type="ARBA" id="ARBA00004752"/>
    </source>
</evidence>
<feature type="active site" description="Proton acceptor" evidence="13">
    <location>
        <position position="69"/>
    </location>
</feature>
<dbReference type="InterPro" id="IPR037167">
    <property type="entry name" value="Peptidase_S11_C_sf"/>
</dbReference>
<feature type="binding site" evidence="14">
    <location>
        <position position="255"/>
    </location>
    <ligand>
        <name>substrate</name>
    </ligand>
</feature>
<dbReference type="UniPathway" id="UPA00219"/>
<dbReference type="KEGG" id="ble:BleG1_4011"/>
<dbReference type="PANTHER" id="PTHR21581:SF11">
    <property type="entry name" value="D-ALANYL-D-ALANINE CARBOXYPEPTIDASE DACA"/>
    <property type="match status" value="1"/>
</dbReference>
<evidence type="ECO:0000256" key="9">
    <source>
        <dbReference type="ARBA" id="ARBA00022960"/>
    </source>
</evidence>
<keyword evidence="8" id="KW-0378">Hydrolase</keyword>
<evidence type="ECO:0000256" key="13">
    <source>
        <dbReference type="PIRSR" id="PIRSR618044-1"/>
    </source>
</evidence>
<dbReference type="SUPFAM" id="SSF56601">
    <property type="entry name" value="beta-lactamase/transpeptidase-like"/>
    <property type="match status" value="1"/>
</dbReference>
<dbReference type="GO" id="GO:0009252">
    <property type="term" value="P:peptidoglycan biosynthetic process"/>
    <property type="evidence" value="ECO:0007669"/>
    <property type="project" value="UniProtKB-UniPathway"/>
</dbReference>
<organism evidence="18 19">
    <name type="scientific">Shouchella lehensis G1</name>
    <dbReference type="NCBI Taxonomy" id="1246626"/>
    <lineage>
        <taxon>Bacteria</taxon>
        <taxon>Bacillati</taxon>
        <taxon>Bacillota</taxon>
        <taxon>Bacilli</taxon>
        <taxon>Bacillales</taxon>
        <taxon>Bacillaceae</taxon>
        <taxon>Shouchella</taxon>
    </lineage>
</organism>
<dbReference type="InterPro" id="IPR001967">
    <property type="entry name" value="Peptidase_S11_N"/>
</dbReference>
<dbReference type="InterPro" id="IPR012907">
    <property type="entry name" value="Peptidase_S11_C"/>
</dbReference>
<sequence length="445" mass="48862">MKRNNRAKWARMSLLFTLILALITVPYQKADANTINVDASAAIMINGDTGQILYEDNIDEQLAIASMTKMMTEYLLFEAIEEGQVSWDDTVQIEDHLYPLSHQGGLSNVMLRSDYDYTVKDLYESMAIYSANASTMALASHIAGSESAFVQQMNEKAGELGLDHYDFVNSSGLPNSSLDGHHPDGTPADAETTMSARSVAELAFHLLNDYPEVLETASIPFAEFQAGPDETVNMPNWNQMLPGMSHEYEGADGLKTGTTDAAGNSFTGTALRDGTRLITVVMNAGDPQIRTERFDETAKLFDYGFDQFEDITVVEEGQEPEDNTFTVSGGKETEVSVVTSENLNVSTQKNANQDYTLEVVLDEELLNENGELVAPISEGERIGTLKVNFDDPTEYIQGTQLSGVALVATEDIEEAGWFTMSMRGIGSFFSSMWTSLTDTVSGWFN</sequence>
<dbReference type="GO" id="GO:0008360">
    <property type="term" value="P:regulation of cell shape"/>
    <property type="evidence" value="ECO:0007669"/>
    <property type="project" value="UniProtKB-KW"/>
</dbReference>
<dbReference type="AlphaFoldDB" id="A0A060M3E9"/>
<dbReference type="PRINTS" id="PR00725">
    <property type="entry name" value="DADACBPTASE1"/>
</dbReference>
<feature type="domain" description="Peptidase S11 D-Ala-D-Ala carboxypeptidase A C-terminal" evidence="17">
    <location>
        <begin position="308"/>
        <end position="414"/>
    </location>
</feature>
<evidence type="ECO:0000256" key="4">
    <source>
        <dbReference type="ARBA" id="ARBA00012448"/>
    </source>
</evidence>
<comment type="catalytic activity">
    <reaction evidence="12">
        <text>Preferential cleavage: (Ac)2-L-Lys-D-Ala-|-D-Ala. Also transpeptidation of peptidyl-alanyl moieties that are N-acyl substituents of D-alanine.</text>
        <dbReference type="EC" id="3.4.16.4"/>
    </reaction>
</comment>
<evidence type="ECO:0000256" key="3">
    <source>
        <dbReference type="ARBA" id="ARBA00007164"/>
    </source>
</evidence>
<feature type="signal peptide" evidence="16">
    <location>
        <begin position="1"/>
        <end position="29"/>
    </location>
</feature>
<reference evidence="18 19" key="1">
    <citation type="journal article" date="2014" name="Gene">
        <title>A comparative genomic analysis of the alkalitolerant soil bacterium Bacillus lehensis G1.</title>
        <authorList>
            <person name="Noor Y.M."/>
            <person name="Samsulrizal N.H."/>
            <person name="Jema'on N.A."/>
            <person name="Low K.O."/>
            <person name="Ramli A.N."/>
            <person name="Alias N.I."/>
            <person name="Damis S.I."/>
            <person name="Fuzi S.F."/>
            <person name="Isa M.N."/>
            <person name="Murad A.M."/>
            <person name="Raih M.F."/>
            <person name="Bakar F.D."/>
            <person name="Najimudin N."/>
            <person name="Mahadi N.M."/>
            <person name="Illias R.M."/>
        </authorList>
    </citation>
    <scope>NUCLEOTIDE SEQUENCE [LARGE SCALE GENOMIC DNA]</scope>
    <source>
        <strain evidence="18 19">G1</strain>
    </source>
</reference>
<evidence type="ECO:0000313" key="19">
    <source>
        <dbReference type="Proteomes" id="UP000027142"/>
    </source>
</evidence>
<dbReference type="EC" id="3.4.16.4" evidence="4"/>
<evidence type="ECO:0000256" key="16">
    <source>
        <dbReference type="SAM" id="SignalP"/>
    </source>
</evidence>
<dbReference type="InterPro" id="IPR012338">
    <property type="entry name" value="Beta-lactam/transpept-like"/>
</dbReference>
<dbReference type="Gene3D" id="3.40.710.10">
    <property type="entry name" value="DD-peptidase/beta-lactamase superfamily"/>
    <property type="match status" value="1"/>
</dbReference>
<evidence type="ECO:0000256" key="1">
    <source>
        <dbReference type="ARBA" id="ARBA00003217"/>
    </source>
</evidence>
<dbReference type="GO" id="GO:0071555">
    <property type="term" value="P:cell wall organization"/>
    <property type="evidence" value="ECO:0007669"/>
    <property type="project" value="UniProtKB-KW"/>
</dbReference>
<feature type="active site" evidence="13">
    <location>
        <position position="130"/>
    </location>
</feature>
<dbReference type="Proteomes" id="UP000027142">
    <property type="component" value="Chromosome"/>
</dbReference>
<evidence type="ECO:0000256" key="6">
    <source>
        <dbReference type="ARBA" id="ARBA00022670"/>
    </source>
</evidence>
<keyword evidence="10" id="KW-0573">Peptidoglycan synthesis</keyword>
<evidence type="ECO:0000256" key="5">
    <source>
        <dbReference type="ARBA" id="ARBA00022645"/>
    </source>
</evidence>
<dbReference type="STRING" id="1246626.BleG1_4011"/>
<feature type="active site" description="Acyl-ester intermediate" evidence="13">
    <location>
        <position position="66"/>
    </location>
</feature>
<dbReference type="GO" id="GO:0009002">
    <property type="term" value="F:serine-type D-Ala-D-Ala carboxypeptidase activity"/>
    <property type="evidence" value="ECO:0007669"/>
    <property type="project" value="UniProtKB-EC"/>
</dbReference>
<keyword evidence="19" id="KW-1185">Reference proteome</keyword>
<dbReference type="EMBL" id="CP003923">
    <property type="protein sequence ID" value="AIC96550.1"/>
    <property type="molecule type" value="Genomic_DNA"/>
</dbReference>
<feature type="chain" id="PRO_5038507253" description="serine-type D-Ala-D-Ala carboxypeptidase" evidence="16">
    <location>
        <begin position="30"/>
        <end position="445"/>
    </location>
</feature>
<protein>
    <recommendedName>
        <fullName evidence="4">serine-type D-Ala-D-Ala carboxypeptidase</fullName>
        <ecNumber evidence="4">3.4.16.4</ecNumber>
    </recommendedName>
</protein>
<evidence type="ECO:0000256" key="15">
    <source>
        <dbReference type="RuleBase" id="RU004016"/>
    </source>
</evidence>
<evidence type="ECO:0000256" key="10">
    <source>
        <dbReference type="ARBA" id="ARBA00022984"/>
    </source>
</evidence>
<evidence type="ECO:0000256" key="8">
    <source>
        <dbReference type="ARBA" id="ARBA00022801"/>
    </source>
</evidence>
<dbReference type="GO" id="GO:0006508">
    <property type="term" value="P:proteolysis"/>
    <property type="evidence" value="ECO:0007669"/>
    <property type="project" value="UniProtKB-KW"/>
</dbReference>
<comment type="pathway">
    <text evidence="2">Cell wall biogenesis; peptidoglycan biosynthesis.</text>
</comment>
<comment type="function">
    <text evidence="1">Removes C-terminal D-alanyl residues from sugar-peptide cell wall precursors.</text>
</comment>
<accession>A0A060M3E9</accession>
<dbReference type="HOGENOM" id="CLU_027070_8_2_9"/>
<dbReference type="Pfam" id="PF00768">
    <property type="entry name" value="Peptidase_S11"/>
    <property type="match status" value="1"/>
</dbReference>
<dbReference type="PATRIC" id="fig|1246626.3.peg.3999"/>